<gene>
    <name evidence="1" type="ORF">NC653_007154</name>
</gene>
<reference evidence="1" key="1">
    <citation type="journal article" date="2023" name="Mol. Ecol. Resour.">
        <title>Chromosome-level genome assembly of a triploid poplar Populus alba 'Berolinensis'.</title>
        <authorList>
            <person name="Chen S."/>
            <person name="Yu Y."/>
            <person name="Wang X."/>
            <person name="Wang S."/>
            <person name="Zhang T."/>
            <person name="Zhou Y."/>
            <person name="He R."/>
            <person name="Meng N."/>
            <person name="Wang Y."/>
            <person name="Liu W."/>
            <person name="Liu Z."/>
            <person name="Liu J."/>
            <person name="Guo Q."/>
            <person name="Huang H."/>
            <person name="Sederoff R.R."/>
            <person name="Wang G."/>
            <person name="Qu G."/>
            <person name="Chen S."/>
        </authorList>
    </citation>
    <scope>NUCLEOTIDE SEQUENCE</scope>
    <source>
        <strain evidence="1">SC-2020</strain>
    </source>
</reference>
<organism evidence="1 2">
    <name type="scientific">Populus alba x Populus x berolinensis</name>
    <dbReference type="NCBI Taxonomy" id="444605"/>
    <lineage>
        <taxon>Eukaryota</taxon>
        <taxon>Viridiplantae</taxon>
        <taxon>Streptophyta</taxon>
        <taxon>Embryophyta</taxon>
        <taxon>Tracheophyta</taxon>
        <taxon>Spermatophyta</taxon>
        <taxon>Magnoliopsida</taxon>
        <taxon>eudicotyledons</taxon>
        <taxon>Gunneridae</taxon>
        <taxon>Pentapetalae</taxon>
        <taxon>rosids</taxon>
        <taxon>fabids</taxon>
        <taxon>Malpighiales</taxon>
        <taxon>Salicaceae</taxon>
        <taxon>Saliceae</taxon>
        <taxon>Populus</taxon>
    </lineage>
</organism>
<sequence length="81" mass="8962">MYGWLDRQFLLSSFISKLAVLPTISMAGRSAPLKSGFSAPSPFLCCLSGGFYGSQGRFVEVGMFRWLVCGRRSWSSGAEKW</sequence>
<dbReference type="AlphaFoldDB" id="A0AAD6RGE5"/>
<dbReference type="Proteomes" id="UP001164929">
    <property type="component" value="Chromosome 2"/>
</dbReference>
<name>A0AAD6RGE5_9ROSI</name>
<comment type="caution">
    <text evidence="1">The sequence shown here is derived from an EMBL/GenBank/DDBJ whole genome shotgun (WGS) entry which is preliminary data.</text>
</comment>
<keyword evidence="2" id="KW-1185">Reference proteome</keyword>
<evidence type="ECO:0000313" key="2">
    <source>
        <dbReference type="Proteomes" id="UP001164929"/>
    </source>
</evidence>
<protein>
    <submittedName>
        <fullName evidence="1">Uncharacterized protein</fullName>
    </submittedName>
</protein>
<accession>A0AAD6RGE5</accession>
<dbReference type="EMBL" id="JAQIZT010000002">
    <property type="protein sequence ID" value="KAJ7008388.1"/>
    <property type="molecule type" value="Genomic_DNA"/>
</dbReference>
<evidence type="ECO:0000313" key="1">
    <source>
        <dbReference type="EMBL" id="KAJ7008388.1"/>
    </source>
</evidence>
<proteinExistence type="predicted"/>